<dbReference type="RefSeq" id="WP_104000199.1">
    <property type="nucleotide sequence ID" value="NZ_FNVP01000008.1"/>
</dbReference>
<reference evidence="2" key="1">
    <citation type="submission" date="2016-10" db="EMBL/GenBank/DDBJ databases">
        <authorList>
            <person name="Varghese N."/>
            <person name="Submissions S."/>
        </authorList>
    </citation>
    <scope>NUCLEOTIDE SEQUENCE [LARGE SCALE GENOMIC DNA]</scope>
    <source>
        <strain evidence="2">CGMCC 1.9230</strain>
    </source>
</reference>
<gene>
    <name evidence="1" type="ORF">SAMN04488130_108120</name>
</gene>
<keyword evidence="2" id="KW-1185">Reference proteome</keyword>
<dbReference type="AlphaFoldDB" id="A0A1H5YRJ4"/>
<sequence length="127" mass="15190">MKRSKRLGIWMDHSIAHLMEFTSKHFEIVTIESKLTNEVKKERSSVSEKTMHNKKKKLLLDYYKKLSEAIKDYEQVILFGPTNAKIEFFDLISEDIRFLKIKFEIKNTDKMTENQQHAFVQEYFSHA</sequence>
<evidence type="ECO:0008006" key="3">
    <source>
        <dbReference type="Google" id="ProtNLM"/>
    </source>
</evidence>
<dbReference type="SUPFAM" id="SSF53137">
    <property type="entry name" value="Translational machinery components"/>
    <property type="match status" value="1"/>
</dbReference>
<dbReference type="OrthoDB" id="1122364at2"/>
<dbReference type="Proteomes" id="UP000236737">
    <property type="component" value="Unassembled WGS sequence"/>
</dbReference>
<dbReference type="InterPro" id="IPR042226">
    <property type="entry name" value="eFR1_2_sf"/>
</dbReference>
<evidence type="ECO:0000313" key="2">
    <source>
        <dbReference type="Proteomes" id="UP000236737"/>
    </source>
</evidence>
<name>A0A1H5YRJ4_9FLAO</name>
<evidence type="ECO:0000313" key="1">
    <source>
        <dbReference type="EMBL" id="SEG26292.1"/>
    </source>
</evidence>
<dbReference type="Gene3D" id="3.30.420.60">
    <property type="entry name" value="eRF1 domain 2"/>
    <property type="match status" value="1"/>
</dbReference>
<dbReference type="EMBL" id="FNVP01000008">
    <property type="protein sequence ID" value="SEG26292.1"/>
    <property type="molecule type" value="Genomic_DNA"/>
</dbReference>
<accession>A0A1H5YRJ4</accession>
<protein>
    <recommendedName>
        <fullName evidence="3">Protein required for attachment to host cells</fullName>
    </recommendedName>
</protein>
<organism evidence="1 2">
    <name type="scientific">Flavobacterium urumqiense</name>
    <dbReference type="NCBI Taxonomy" id="935224"/>
    <lineage>
        <taxon>Bacteria</taxon>
        <taxon>Pseudomonadati</taxon>
        <taxon>Bacteroidota</taxon>
        <taxon>Flavobacteriia</taxon>
        <taxon>Flavobacteriales</taxon>
        <taxon>Flavobacteriaceae</taxon>
        <taxon>Flavobacterium</taxon>
    </lineage>
</organism>
<proteinExistence type="predicted"/>